<keyword evidence="9" id="KW-0812">Transmembrane</keyword>
<dbReference type="PANTHER" id="PTHR31297:SF34">
    <property type="entry name" value="GLUCAN 1,3-BETA-GLUCOSIDASE 2"/>
    <property type="match status" value="1"/>
</dbReference>
<dbReference type="GO" id="GO:0004338">
    <property type="term" value="F:glucan exo-1,3-beta-glucosidase activity"/>
    <property type="evidence" value="ECO:0007669"/>
    <property type="project" value="UniProtKB-EC"/>
</dbReference>
<keyword evidence="3" id="KW-0325">Glycoprotein</keyword>
<feature type="compositionally biased region" description="Low complexity" evidence="8">
    <location>
        <begin position="11"/>
        <end position="24"/>
    </location>
</feature>
<evidence type="ECO:0000256" key="9">
    <source>
        <dbReference type="SAM" id="Phobius"/>
    </source>
</evidence>
<dbReference type="OrthoDB" id="62120at2759"/>
<name>A0A8H7DMZ5_9AGAR</name>
<dbReference type="SUPFAM" id="SSF51445">
    <property type="entry name" value="(Trans)glycosidases"/>
    <property type="match status" value="1"/>
</dbReference>
<evidence type="ECO:0000256" key="2">
    <source>
        <dbReference type="ARBA" id="ARBA00022801"/>
    </source>
</evidence>
<comment type="similarity">
    <text evidence="1">Belongs to the glycosyl hydrolase 5 (cellulase A) family.</text>
</comment>
<dbReference type="Proteomes" id="UP000623467">
    <property type="component" value="Unassembled WGS sequence"/>
</dbReference>
<keyword evidence="11" id="KW-1185">Reference proteome</keyword>
<dbReference type="GO" id="GO:0009251">
    <property type="term" value="P:glucan catabolic process"/>
    <property type="evidence" value="ECO:0007669"/>
    <property type="project" value="TreeGrafter"/>
</dbReference>
<accession>A0A8H7DMZ5</accession>
<organism evidence="10 11">
    <name type="scientific">Mycena sanguinolenta</name>
    <dbReference type="NCBI Taxonomy" id="230812"/>
    <lineage>
        <taxon>Eukaryota</taxon>
        <taxon>Fungi</taxon>
        <taxon>Dikarya</taxon>
        <taxon>Basidiomycota</taxon>
        <taxon>Agaricomycotina</taxon>
        <taxon>Agaricomycetes</taxon>
        <taxon>Agaricomycetidae</taxon>
        <taxon>Agaricales</taxon>
        <taxon>Marasmiineae</taxon>
        <taxon>Mycenaceae</taxon>
        <taxon>Mycena</taxon>
    </lineage>
</organism>
<dbReference type="InterPro" id="IPR050386">
    <property type="entry name" value="Glycosyl_hydrolase_5"/>
</dbReference>
<evidence type="ECO:0000313" key="11">
    <source>
        <dbReference type="Proteomes" id="UP000623467"/>
    </source>
</evidence>
<evidence type="ECO:0000256" key="7">
    <source>
        <dbReference type="ARBA" id="ARBA00038929"/>
    </source>
</evidence>
<dbReference type="GO" id="GO:0005576">
    <property type="term" value="C:extracellular region"/>
    <property type="evidence" value="ECO:0007669"/>
    <property type="project" value="TreeGrafter"/>
</dbReference>
<keyword evidence="2 10" id="KW-0378">Hydrolase</keyword>
<keyword evidence="5" id="KW-0961">Cell wall biogenesis/degradation</keyword>
<keyword evidence="4" id="KW-0326">Glycosidase</keyword>
<feature type="compositionally biased region" description="Gly residues" evidence="8">
    <location>
        <begin position="139"/>
        <end position="160"/>
    </location>
</feature>
<comment type="catalytic activity">
    <reaction evidence="6">
        <text>Successive hydrolysis of beta-D-glucose units from the non-reducing ends of (1-&gt;3)-beta-D-glucans, releasing alpha-glucose.</text>
        <dbReference type="EC" id="3.2.1.58"/>
    </reaction>
</comment>
<reference evidence="10" key="1">
    <citation type="submission" date="2020-05" db="EMBL/GenBank/DDBJ databases">
        <title>Mycena genomes resolve the evolution of fungal bioluminescence.</title>
        <authorList>
            <person name="Tsai I.J."/>
        </authorList>
    </citation>
    <scope>NUCLEOTIDE SEQUENCE</scope>
    <source>
        <strain evidence="10">160909Yilan</strain>
    </source>
</reference>
<feature type="transmembrane region" description="Helical" evidence="9">
    <location>
        <begin position="105"/>
        <end position="127"/>
    </location>
</feature>
<dbReference type="AlphaFoldDB" id="A0A8H7DMZ5"/>
<dbReference type="PANTHER" id="PTHR31297">
    <property type="entry name" value="GLUCAN ENDO-1,6-BETA-GLUCOSIDASE B"/>
    <property type="match status" value="1"/>
</dbReference>
<feature type="region of interest" description="Disordered" evidence="8">
    <location>
        <begin position="1"/>
        <end position="24"/>
    </location>
</feature>
<sequence length="742" mass="78176">MQERDARPFFPSTATSGSTSSYAPSPIYAIPASPFTPGGAPSMHPVPLPPASPLFYPTAPPPVVPSLSGSSESAGPVRPGSIYTGAYAGAGSVVRRQTKKRRRRIAGGIATLVVVALAVVLPVYFLVVKKRHSSRANDGGSGSAGGGSGGRTGPISGGDGSTVTTEAGDTFVYQNPFGGYWLLDSTAPFSPSSAGRPNSWTPLLNETWDWGQDRIYGVNLGGWFVLEPFITPALFQAYPSAADEWTLSALMQQDGTLQATMEAHYDTFVTERDFAEITAAGLNWVRVPIPFWAVSTWSNVGTDSTGAIVAEPFLEGVCWKYIIRMLGWARKYGLRVNLDIHTAPGSQNGYNHSGRLGPVNFLNGVMGIANAQRMLDYIRIIIEFVTQPEWSSVVLMVGIINEALLTTIGREQLSAFYLQSHSLIRNITGLGAGNGPFISIHDGFDGLPPWAGFLEGSDRIILDTHPYFAFDQQPNTAPIATGTGEDGVTAGGIWPAQACNVWGPSINTSRAAFGVTVAGEFSTGYNDCGLYLTGVNGTHSYGGDCTLWEDASTWNQTVVAGLREYTLASMDAMRDWFFWTWKIGNATDGVVRSPLWSYQLGLQNGWVPTDPRTALGTCAELGVSGPQFVGTFSAWQTGGAGAGTIAPSAIAEFGVWPPATISNVAAAASVLPTYTPTGSVTTLVYTTPAPSTVTATASVSAGDGWFDAGDTALAMTAVAGCTYPNAWDAVSTAVPAVCTGVP</sequence>
<keyword evidence="9" id="KW-0472">Membrane</keyword>
<evidence type="ECO:0000256" key="3">
    <source>
        <dbReference type="ARBA" id="ARBA00023180"/>
    </source>
</evidence>
<comment type="caution">
    <text evidence="10">The sequence shown here is derived from an EMBL/GenBank/DDBJ whole genome shotgun (WGS) entry which is preliminary data.</text>
</comment>
<keyword evidence="9" id="KW-1133">Transmembrane helix</keyword>
<dbReference type="Gene3D" id="3.20.20.80">
    <property type="entry name" value="Glycosidases"/>
    <property type="match status" value="1"/>
</dbReference>
<protein>
    <recommendedName>
        <fullName evidence="7">glucan 1,3-beta-glucosidase</fullName>
        <ecNumber evidence="7">3.2.1.58</ecNumber>
    </recommendedName>
</protein>
<feature type="region of interest" description="Disordered" evidence="8">
    <location>
        <begin position="134"/>
        <end position="161"/>
    </location>
</feature>
<proteinExistence type="inferred from homology"/>
<dbReference type="EMBL" id="JACAZH010000001">
    <property type="protein sequence ID" value="KAF7378328.1"/>
    <property type="molecule type" value="Genomic_DNA"/>
</dbReference>
<evidence type="ECO:0000256" key="6">
    <source>
        <dbReference type="ARBA" id="ARBA00036824"/>
    </source>
</evidence>
<dbReference type="GO" id="GO:0071555">
    <property type="term" value="P:cell wall organization"/>
    <property type="evidence" value="ECO:0007669"/>
    <property type="project" value="UniProtKB-KW"/>
</dbReference>
<dbReference type="InterPro" id="IPR017853">
    <property type="entry name" value="GH"/>
</dbReference>
<evidence type="ECO:0000256" key="1">
    <source>
        <dbReference type="ARBA" id="ARBA00005641"/>
    </source>
</evidence>
<evidence type="ECO:0000256" key="4">
    <source>
        <dbReference type="ARBA" id="ARBA00023295"/>
    </source>
</evidence>
<dbReference type="EC" id="3.2.1.58" evidence="7"/>
<evidence type="ECO:0000256" key="5">
    <source>
        <dbReference type="ARBA" id="ARBA00023316"/>
    </source>
</evidence>
<evidence type="ECO:0000256" key="8">
    <source>
        <dbReference type="SAM" id="MobiDB-lite"/>
    </source>
</evidence>
<evidence type="ECO:0000313" key="10">
    <source>
        <dbReference type="EMBL" id="KAF7378328.1"/>
    </source>
</evidence>
<gene>
    <name evidence="10" type="ORF">MSAN_00258800</name>
</gene>
<dbReference type="GO" id="GO:0009986">
    <property type="term" value="C:cell surface"/>
    <property type="evidence" value="ECO:0007669"/>
    <property type="project" value="TreeGrafter"/>
</dbReference>